<evidence type="ECO:0000313" key="1">
    <source>
        <dbReference type="EMBL" id="KAA8799381.1"/>
    </source>
</evidence>
<reference evidence="1 2" key="1">
    <citation type="submission" date="2019-09" db="EMBL/GenBank/DDBJ databases">
        <title>Comparative analysis of L. crispatus genomes revealed niche specific adaptation to different host and body sites.</title>
        <authorList>
            <person name="Pan M."/>
            <person name="Hidalgo-Cantabrana C."/>
            <person name="Barrangou R."/>
        </authorList>
    </citation>
    <scope>NUCLEOTIDE SEQUENCE [LARGE SCALE GENOMIC DNA]</scope>
    <source>
        <strain evidence="1 2">NCK973</strain>
    </source>
</reference>
<comment type="caution">
    <text evidence="1">The sequence shown here is derived from an EMBL/GenBank/DDBJ whole genome shotgun (WGS) entry which is preliminary data.</text>
</comment>
<evidence type="ECO:0000313" key="2">
    <source>
        <dbReference type="Proteomes" id="UP000322051"/>
    </source>
</evidence>
<protein>
    <submittedName>
        <fullName evidence="1">Uncharacterized protein</fullName>
    </submittedName>
</protein>
<gene>
    <name evidence="1" type="ORF">F1C02_01900</name>
</gene>
<organism evidence="1 2">
    <name type="scientific">Lactobacillus crispatus</name>
    <dbReference type="NCBI Taxonomy" id="47770"/>
    <lineage>
        <taxon>Bacteria</taxon>
        <taxon>Bacillati</taxon>
        <taxon>Bacillota</taxon>
        <taxon>Bacilli</taxon>
        <taxon>Lactobacillales</taxon>
        <taxon>Lactobacillaceae</taxon>
        <taxon>Lactobacillus</taxon>
    </lineage>
</organism>
<accession>A0AB73BS37</accession>
<sequence>MKYKINDLLTDINFCNDSNFCDSQEYYGTSFIQKLLLKKYTDYGNLDKVFKILLSPSVSQKFRSTEETPYPLHLGYPSARSFYTIKIFVGISNRELVGLIPGTSNVGHYVSNSLEFEKYRIYIVKEREIALSTYSSIHNSLQVLESGHVLGCYNYISTLFDCSFVFKDYDDYNTVTFTNISKLANIYDKFGFVIDKFKHRSSGRYYGMLSNWNLNRNNYKFNEISNFDIARISKLTDENVQSVIPISYTNHKDSKNYLTDEFIQKEYPFLHPTFESVITVLALNLSVCNTHNLEIYLEKIGALAQTICMNNSSNHVVNRPVKQVIPKNWEKIDKFKRNKNLLPFYAVITTVV</sequence>
<dbReference type="GeneID" id="69823048"/>
<name>A0AB73BS37_9LACO</name>
<dbReference type="EMBL" id="VUAO01000003">
    <property type="protein sequence ID" value="KAA8799381.1"/>
    <property type="molecule type" value="Genomic_DNA"/>
</dbReference>
<dbReference type="Proteomes" id="UP000322051">
    <property type="component" value="Unassembled WGS sequence"/>
</dbReference>
<dbReference type="RefSeq" id="WP_150352674.1">
    <property type="nucleotide sequence ID" value="NZ_CP039266.1"/>
</dbReference>
<dbReference type="AlphaFoldDB" id="A0AB73BS37"/>
<proteinExistence type="predicted"/>